<dbReference type="Proteomes" id="UP000694001">
    <property type="component" value="Chromosome"/>
</dbReference>
<keyword evidence="2" id="KW-0540">Nuclease</keyword>
<dbReference type="GO" id="GO:0003677">
    <property type="term" value="F:DNA binding"/>
    <property type="evidence" value="ECO:0007669"/>
    <property type="project" value="InterPro"/>
</dbReference>
<evidence type="ECO:0000259" key="1">
    <source>
        <dbReference type="Pfam" id="PF01420"/>
    </source>
</evidence>
<dbReference type="EC" id="3.1.21.-" evidence="2"/>
<sequence>MSLPAYPAYRESGVPWLGRVPAHWNLTRLRFIAHFNPSKSEIGSLPPETEVSFLPMDAIGDDGSLRLDATRPLSAVEQGYTYFRDGDLLIAKITPCFENGKGALAAGLLGGIGFGTTELIVVRPLPGRAVAAYLQWLFVGPDFRNAGTAAMYGAGGQKRVPDEFVRNFVVAVPPPAEQRAIAAFLDRECGKIDALVAEQERLIALLKEKRQAVISHAVTKGLDPSAPMKDSGVAWIGQVPAGWAVLPFKRVARLVTERAADRSFAVGLEHVESWSGRLIETEADFEGEGISFRAGDILFGKLRPYLAKAWLADRPGEAVGDFHVIRVPAPNRPEFFQRLLLSSEVILLIDGSTYGVKMPRASWEFIRNLPIPLPPPAEQRAIAAFLDRECAKIDTLISESERAIALLKERRAALISAAVTGKIDVRGLVPAEEAAAA</sequence>
<dbReference type="InterPro" id="IPR051212">
    <property type="entry name" value="Type-I_RE_S_subunit"/>
</dbReference>
<dbReference type="InterPro" id="IPR000055">
    <property type="entry name" value="Restrct_endonuc_typeI_TRD"/>
</dbReference>
<dbReference type="KEGG" id="elio:KO353_01660"/>
<reference evidence="2" key="1">
    <citation type="submission" date="2021-06" db="EMBL/GenBank/DDBJ databases">
        <title>Elioraea tepida, sp. nov., a moderately thermophilic aerobic anoxygenic phototrophic bacterium isolated from an alkaline siliceous hot spring mat community in Yellowstone National Park, WY, USA.</title>
        <authorList>
            <person name="Saini M.K."/>
            <person name="Yoshida S."/>
            <person name="Sebastian A."/>
            <person name="Hirose S."/>
            <person name="Hara E."/>
            <person name="Tamaki H."/>
            <person name="Soulier N.T."/>
            <person name="Albert I."/>
            <person name="Hanada S."/>
            <person name="Bryant D.A."/>
            <person name="Tank M."/>
        </authorList>
    </citation>
    <scope>NUCLEOTIDE SEQUENCE</scope>
    <source>
        <strain evidence="2">MS-P2</strain>
    </source>
</reference>
<evidence type="ECO:0000313" key="2">
    <source>
        <dbReference type="EMBL" id="QXM24992.1"/>
    </source>
</evidence>
<dbReference type="PANTHER" id="PTHR43140:SF1">
    <property type="entry name" value="TYPE I RESTRICTION ENZYME ECOKI SPECIFICITY SUBUNIT"/>
    <property type="match status" value="1"/>
</dbReference>
<keyword evidence="2" id="KW-0378">Hydrolase</keyword>
<name>A0A975U279_9PROT</name>
<gene>
    <name evidence="2" type="ORF">KO353_01660</name>
</gene>
<keyword evidence="2" id="KW-0255">Endonuclease</keyword>
<dbReference type="RefSeq" id="WP_218286049.1">
    <property type="nucleotide sequence ID" value="NZ_CP076448.1"/>
</dbReference>
<keyword evidence="3" id="KW-1185">Reference proteome</keyword>
<feature type="domain" description="Type I restriction modification DNA specificity" evidence="1">
    <location>
        <begin position="352"/>
        <end position="391"/>
    </location>
</feature>
<proteinExistence type="predicted"/>
<evidence type="ECO:0000313" key="3">
    <source>
        <dbReference type="Proteomes" id="UP000694001"/>
    </source>
</evidence>
<dbReference type="REBASE" id="618900">
    <property type="entry name" value="S.EspMSP2ORF1665P"/>
</dbReference>
<dbReference type="GO" id="GO:0016787">
    <property type="term" value="F:hydrolase activity"/>
    <property type="evidence" value="ECO:0007669"/>
    <property type="project" value="UniProtKB-KW"/>
</dbReference>
<organism evidence="2 3">
    <name type="scientific">Elioraea tepida</name>
    <dbReference type="NCBI Taxonomy" id="2843330"/>
    <lineage>
        <taxon>Bacteria</taxon>
        <taxon>Pseudomonadati</taxon>
        <taxon>Pseudomonadota</taxon>
        <taxon>Alphaproteobacteria</taxon>
        <taxon>Acetobacterales</taxon>
        <taxon>Elioraeaceae</taxon>
        <taxon>Elioraea</taxon>
    </lineage>
</organism>
<protein>
    <submittedName>
        <fullName evidence="2">Restriction endonuclease subunit S</fullName>
        <ecNumber evidence="2">3.1.21.-</ecNumber>
    </submittedName>
</protein>
<accession>A0A975U279</accession>
<dbReference type="PANTHER" id="PTHR43140">
    <property type="entry name" value="TYPE-1 RESTRICTION ENZYME ECOKI SPECIFICITY PROTEIN"/>
    <property type="match status" value="1"/>
</dbReference>
<dbReference type="CDD" id="cd17260">
    <property type="entry name" value="RMtype1_S_EcoEI-TRD1-CR1_like"/>
    <property type="match status" value="1"/>
</dbReference>
<dbReference type="Pfam" id="PF01420">
    <property type="entry name" value="Methylase_S"/>
    <property type="match status" value="1"/>
</dbReference>
<dbReference type="AlphaFoldDB" id="A0A975U279"/>
<dbReference type="GO" id="GO:0004519">
    <property type="term" value="F:endonuclease activity"/>
    <property type="evidence" value="ECO:0007669"/>
    <property type="project" value="UniProtKB-KW"/>
</dbReference>
<dbReference type="EMBL" id="CP076448">
    <property type="protein sequence ID" value="QXM24992.1"/>
    <property type="molecule type" value="Genomic_DNA"/>
</dbReference>